<evidence type="ECO:0000313" key="4">
    <source>
        <dbReference type="Proteomes" id="UP000664779"/>
    </source>
</evidence>
<dbReference type="InterPro" id="IPR009936">
    <property type="entry name" value="DUF1468"/>
</dbReference>
<organism evidence="3 4">
    <name type="scientific">Roseibium limicola</name>
    <dbReference type="NCBI Taxonomy" id="2816037"/>
    <lineage>
        <taxon>Bacteria</taxon>
        <taxon>Pseudomonadati</taxon>
        <taxon>Pseudomonadota</taxon>
        <taxon>Alphaproteobacteria</taxon>
        <taxon>Hyphomicrobiales</taxon>
        <taxon>Stappiaceae</taxon>
        <taxon>Roseibium</taxon>
    </lineage>
</organism>
<feature type="transmembrane region" description="Helical" evidence="1">
    <location>
        <begin position="20"/>
        <end position="37"/>
    </location>
</feature>
<feature type="domain" description="DUF1468" evidence="2">
    <location>
        <begin position="20"/>
        <end position="155"/>
    </location>
</feature>
<comment type="caution">
    <text evidence="3">The sequence shown here is derived from an EMBL/GenBank/DDBJ whole genome shotgun (WGS) entry which is preliminary data.</text>
</comment>
<proteinExistence type="predicted"/>
<accession>A0A939ETY7</accession>
<feature type="transmembrane region" description="Helical" evidence="1">
    <location>
        <begin position="87"/>
        <end position="107"/>
    </location>
</feature>
<sequence length="162" mass="17649">MRAIKIFWEEAMRVTDRTLGLVFVIAALIMGFMATRLPGGAPGNYGPDVFPILLSIFAILTGIGLIVRNSANQGTLKPLVRRVRLDWVRGAAVIASPIYAIVAMPTFGYSLTIFPVLVLLMAVFRCRLIIILPVAALCTIAIKYAFINVLSVPLPTATFLPF</sequence>
<gene>
    <name evidence="3" type="ORF">J0X15_17590</name>
</gene>
<keyword evidence="1" id="KW-0472">Membrane</keyword>
<protein>
    <submittedName>
        <fullName evidence="3">Tripartite tricarboxylate transporter TctB family protein</fullName>
    </submittedName>
</protein>
<evidence type="ECO:0000256" key="1">
    <source>
        <dbReference type="SAM" id="Phobius"/>
    </source>
</evidence>
<dbReference type="Pfam" id="PF07331">
    <property type="entry name" value="TctB"/>
    <property type="match status" value="1"/>
</dbReference>
<name>A0A939ETY7_9HYPH</name>
<dbReference type="RefSeq" id="WP_206943559.1">
    <property type="nucleotide sequence ID" value="NZ_JAFLNF010000008.1"/>
</dbReference>
<keyword evidence="1" id="KW-1133">Transmembrane helix</keyword>
<feature type="transmembrane region" description="Helical" evidence="1">
    <location>
        <begin position="113"/>
        <end position="142"/>
    </location>
</feature>
<dbReference type="AlphaFoldDB" id="A0A939ETY7"/>
<feature type="transmembrane region" description="Helical" evidence="1">
    <location>
        <begin position="49"/>
        <end position="67"/>
    </location>
</feature>
<dbReference type="Proteomes" id="UP000664779">
    <property type="component" value="Unassembled WGS sequence"/>
</dbReference>
<dbReference type="EMBL" id="JAFLNF010000008">
    <property type="protein sequence ID" value="MBO0347044.1"/>
    <property type="molecule type" value="Genomic_DNA"/>
</dbReference>
<reference evidence="3" key="1">
    <citation type="submission" date="2021-03" db="EMBL/GenBank/DDBJ databases">
        <title>Roseibium sp. CAU 1637 isolated from Incheon.</title>
        <authorList>
            <person name="Kim W."/>
        </authorList>
    </citation>
    <scope>NUCLEOTIDE SEQUENCE</scope>
    <source>
        <strain evidence="3">CAU 1637</strain>
    </source>
</reference>
<evidence type="ECO:0000259" key="2">
    <source>
        <dbReference type="Pfam" id="PF07331"/>
    </source>
</evidence>
<keyword evidence="4" id="KW-1185">Reference proteome</keyword>
<keyword evidence="1" id="KW-0812">Transmembrane</keyword>
<evidence type="ECO:0000313" key="3">
    <source>
        <dbReference type="EMBL" id="MBO0347044.1"/>
    </source>
</evidence>